<reference evidence="26 27" key="1">
    <citation type="submission" date="2018-06" db="EMBL/GenBank/DDBJ databases">
        <title>Complete Genome Sequence of Desulfobacter hydrogenophilus (DSM3380).</title>
        <authorList>
            <person name="Marietou A."/>
            <person name="Schreiber L."/>
            <person name="Marshall I."/>
            <person name="Jorgensen B."/>
        </authorList>
    </citation>
    <scope>NUCLEOTIDE SEQUENCE [LARGE SCALE GENOMIC DNA]</scope>
    <source>
        <strain evidence="26 27">DSM 3380</strain>
    </source>
</reference>
<dbReference type="Proteomes" id="UP000293902">
    <property type="component" value="Chromosome"/>
</dbReference>
<evidence type="ECO:0000256" key="6">
    <source>
        <dbReference type="ARBA" id="ARBA00022679"/>
    </source>
</evidence>
<dbReference type="Gene3D" id="3.40.190.10">
    <property type="entry name" value="Periplasmic binding protein-like II"/>
    <property type="match status" value="2"/>
</dbReference>
<feature type="domain" description="PAC" evidence="23">
    <location>
        <begin position="405"/>
        <end position="458"/>
    </location>
</feature>
<dbReference type="CDD" id="cd16922">
    <property type="entry name" value="HATPase_EvgS-ArcB-TorS-like"/>
    <property type="match status" value="1"/>
</dbReference>
<dbReference type="PROSITE" id="PS50113">
    <property type="entry name" value="PAC"/>
    <property type="match status" value="3"/>
</dbReference>
<dbReference type="SMART" id="SM00448">
    <property type="entry name" value="REC"/>
    <property type="match status" value="2"/>
</dbReference>
<dbReference type="RefSeq" id="WP_111954032.1">
    <property type="nucleotide sequence ID" value="NZ_CP036313.1"/>
</dbReference>
<dbReference type="SUPFAM" id="SSF55874">
    <property type="entry name" value="ATPase domain of HSP90 chaperone/DNA topoisomerase II/histidine kinase"/>
    <property type="match status" value="1"/>
</dbReference>
<evidence type="ECO:0000256" key="2">
    <source>
        <dbReference type="ARBA" id="ARBA00004651"/>
    </source>
</evidence>
<evidence type="ECO:0000313" key="27">
    <source>
        <dbReference type="Proteomes" id="UP000248798"/>
    </source>
</evidence>
<dbReference type="FunFam" id="3.30.565.10:FF:000010">
    <property type="entry name" value="Sensor histidine kinase RcsC"/>
    <property type="match status" value="1"/>
</dbReference>
<keyword evidence="18" id="KW-0175">Coiled coil</keyword>
<dbReference type="SMART" id="SM00387">
    <property type="entry name" value="HATPase_c"/>
    <property type="match status" value="1"/>
</dbReference>
<feature type="domain" description="Histidine kinase" evidence="20">
    <location>
        <begin position="744"/>
        <end position="965"/>
    </location>
</feature>
<dbReference type="SMART" id="SM00086">
    <property type="entry name" value="PAC"/>
    <property type="match status" value="3"/>
</dbReference>
<gene>
    <name evidence="26" type="ORF">DO021_04205</name>
    <name evidence="25" type="ORF">EYB58_06285</name>
</gene>
<evidence type="ECO:0000256" key="8">
    <source>
        <dbReference type="ARBA" id="ARBA00022741"/>
    </source>
</evidence>
<keyword evidence="7 19" id="KW-0812">Transmembrane</keyword>
<dbReference type="EMBL" id="CP036313">
    <property type="protein sequence ID" value="QBH12556.1"/>
    <property type="molecule type" value="Genomic_DNA"/>
</dbReference>
<dbReference type="SUPFAM" id="SSF55785">
    <property type="entry name" value="PYP-like sensor domain (PAS domain)"/>
    <property type="match status" value="3"/>
</dbReference>
<dbReference type="CDD" id="cd00082">
    <property type="entry name" value="HisKA"/>
    <property type="match status" value="1"/>
</dbReference>
<feature type="modified residue" description="4-aspartylphosphate" evidence="17">
    <location>
        <position position="1038"/>
    </location>
</feature>
<dbReference type="PROSITE" id="PS50894">
    <property type="entry name" value="HPT"/>
    <property type="match status" value="1"/>
</dbReference>
<evidence type="ECO:0000256" key="1">
    <source>
        <dbReference type="ARBA" id="ARBA00000085"/>
    </source>
</evidence>
<dbReference type="SMART" id="SM00091">
    <property type="entry name" value="PAS"/>
    <property type="match status" value="3"/>
</dbReference>
<name>A0A328FHJ5_9BACT</name>
<dbReference type="InterPro" id="IPR011006">
    <property type="entry name" value="CheY-like_superfamily"/>
</dbReference>
<dbReference type="Gene3D" id="1.10.287.130">
    <property type="match status" value="1"/>
</dbReference>
<sequence>MVRLVFKIICVISLLLLSDTPGPCHPHDAEINHFFESLTQEEQQWLKAHPVIRLGTDSAYPPFEFIDDRGQSQGIVADYFKLIESRLQVRFKRMEKEDGSQLSWAQILKAAQNRQIDCVACLLKTKEREDYLTFTRPYLDFPYVLVVNRNNDTSREISDFNGQKFAVVEAYAISKQLRMQHPKLIYVPVENPLQGLQAVARGRAAGYAVNAADASYHIKKYSLNQLKIAAVLEDFDNQLRMGVRKDWPLLTDILDKALASLPLRETTAIQNRWISLEYEKKMAWYNVLTVTVPSVLIFLVIIAVVLMVNRKLKKEVVKRQQTENLLLKSEERLHFALDVANAHHWQIDMQSREITFSSLRIFVSAGYSEQDAPLTLDHYLSLVHPDDIAVIDDAFQQIFAGETTLKNDYRLRHKQSGWIWIHSAGQVVEWDTQGQAAKIAGLTMDMTERYSLLEKITQSQEQLRIISEHTHDWQSWRDLNGKLVWVNQAVEKVTGYTVTECMDMDDYPFQIFDKRDWDVYKNITDAAIRGESRQEAQIRVRRKDGSQVWISSAYEAVLDKNSRIIGLAGAAKDITKQIKAEQSLRLLSKVFEDSSDPILITDLSGNIMALNEATIEAYGYSREELLGKYIGIFASKEANITHQALYQRCIKGEVLKNIEGSRVRKDGTVIPHLFTYSLLKDDKGKHLGIASIAKDITWIKKAEKKLEDYRSHLEDLVKERTLDLEEARQVAEEATRAKSDFLANMSHEIRTPLNAIIGFAHLARQTEQNSHRHDYIHKIQNGSKALLGVINDILDFSKIEAGKLSMEAIEFFLENLLETVTNLVGIKAQEKGLEVIYNIDPNIPHSLIGDPIRLGQILLNLTNNAVKFTKRGEIVLGCTLLENEADEARLEFYVQDTGIGLTKAQQDNLFQAFSQAETDTSRKYGGTGLGLFISKSLVEMMNGHIRVESEYGRGTTFIFTVRLKRIGSQTITSRFAAADNLKKKILVVDDNDISRTALEKLLKGMSFKVIQADSAQAGIAKLAVAGKQGEPFDLVLMDWQMPGMNGLQASEKIQTDLQGTIPLVLMVSAYAQEELVQQANRLGLNGYLTKPVFPSLLSDAIMAALGEKVLPCVFGHQKEQIPSATKIKGAKFLVAEDNEVNQQVVKGILENNGFVVDLADNGVLALKAVQKTKYDAVLMDINMPEMDGYTASRKIRQLPGFKNLPMIAMTANAMTGDREKALAAGMNDHITKPIDVKELLIALRTWVKPAKENGGQEKEALPNKKIDTGALFENLGPLPGINIQTGLERLTGDTRLYRNLLKRFAGNQADTANKIRQALITKDMETAQRLVHTIKGVSGNISATLVFESATHLDDALRNKDIQTAMAIFPDFSACLSEVIQGINRLETGREGQSQNDPTPDPEALKPQLITLQKMLDENAPEAVSIVRQIRNHIPGDAMKGLIDQLTREIGEYDFDEAQKTLKNLCREMGLY</sequence>
<feature type="modified residue" description="Phosphohistidine" evidence="16">
    <location>
        <position position="1332"/>
    </location>
</feature>
<protein>
    <recommendedName>
        <fullName evidence="15">Sensory/regulatory protein RpfC</fullName>
        <ecNumber evidence="3">2.7.13.3</ecNumber>
    </recommendedName>
</protein>
<dbReference type="InterPro" id="IPR001610">
    <property type="entry name" value="PAC"/>
</dbReference>
<keyword evidence="5 17" id="KW-0597">Phosphoprotein</keyword>
<keyword evidence="12" id="KW-0902">Two-component regulatory system</keyword>
<evidence type="ECO:0000256" key="17">
    <source>
        <dbReference type="PROSITE-ProRule" id="PRU00169"/>
    </source>
</evidence>
<dbReference type="InterPro" id="IPR001638">
    <property type="entry name" value="Solute-binding_3/MltF_N"/>
</dbReference>
<evidence type="ECO:0000256" key="7">
    <source>
        <dbReference type="ARBA" id="ARBA00022692"/>
    </source>
</evidence>
<feature type="domain" description="PAC" evidence="23">
    <location>
        <begin position="534"/>
        <end position="586"/>
    </location>
</feature>
<keyword evidence="6" id="KW-0808">Transferase</keyword>
<dbReference type="CDD" id="cd17546">
    <property type="entry name" value="REC_hyHK_CKI1_RcsC-like"/>
    <property type="match status" value="2"/>
</dbReference>
<dbReference type="InterPro" id="IPR000700">
    <property type="entry name" value="PAS-assoc_C"/>
</dbReference>
<keyword evidence="8" id="KW-0547">Nucleotide-binding</keyword>
<dbReference type="CDD" id="cd01007">
    <property type="entry name" value="PBP2_BvgS_HisK_like"/>
    <property type="match status" value="1"/>
</dbReference>
<dbReference type="InterPro" id="IPR036641">
    <property type="entry name" value="HPT_dom_sf"/>
</dbReference>
<dbReference type="InterPro" id="IPR013767">
    <property type="entry name" value="PAS_fold"/>
</dbReference>
<dbReference type="InterPro" id="IPR013655">
    <property type="entry name" value="PAS_fold_3"/>
</dbReference>
<dbReference type="InterPro" id="IPR004358">
    <property type="entry name" value="Sig_transdc_His_kin-like_C"/>
</dbReference>
<feature type="domain" description="PAS" evidence="22">
    <location>
        <begin position="583"/>
        <end position="653"/>
    </location>
</feature>
<evidence type="ECO:0000259" key="20">
    <source>
        <dbReference type="PROSITE" id="PS50109"/>
    </source>
</evidence>
<evidence type="ECO:0000313" key="28">
    <source>
        <dbReference type="Proteomes" id="UP000293902"/>
    </source>
</evidence>
<feature type="transmembrane region" description="Helical" evidence="19">
    <location>
        <begin position="284"/>
        <end position="308"/>
    </location>
</feature>
<dbReference type="EMBL" id="QLNI01000006">
    <property type="protein sequence ID" value="RAM03290.1"/>
    <property type="molecule type" value="Genomic_DNA"/>
</dbReference>
<evidence type="ECO:0000256" key="5">
    <source>
        <dbReference type="ARBA" id="ARBA00022553"/>
    </source>
</evidence>
<feature type="domain" description="HPt" evidence="24">
    <location>
        <begin position="1293"/>
        <end position="1390"/>
    </location>
</feature>
<evidence type="ECO:0000256" key="11">
    <source>
        <dbReference type="ARBA" id="ARBA00022989"/>
    </source>
</evidence>
<feature type="domain" description="Response regulatory" evidence="21">
    <location>
        <begin position="1131"/>
        <end position="1247"/>
    </location>
</feature>
<dbReference type="PROSITE" id="PS50112">
    <property type="entry name" value="PAS"/>
    <property type="match status" value="2"/>
</dbReference>
<feature type="modified residue" description="4-aspartylphosphate" evidence="17">
    <location>
        <position position="1180"/>
    </location>
</feature>
<evidence type="ECO:0000259" key="24">
    <source>
        <dbReference type="PROSITE" id="PS50894"/>
    </source>
</evidence>
<evidence type="ECO:0000256" key="16">
    <source>
        <dbReference type="PROSITE-ProRule" id="PRU00110"/>
    </source>
</evidence>
<evidence type="ECO:0000313" key="26">
    <source>
        <dbReference type="EMBL" id="RAM03290.1"/>
    </source>
</evidence>
<dbReference type="InterPro" id="IPR036890">
    <property type="entry name" value="HATPase_C_sf"/>
</dbReference>
<dbReference type="InterPro" id="IPR008207">
    <property type="entry name" value="Sig_transdc_His_kin_Hpt_dom"/>
</dbReference>
<dbReference type="InterPro" id="IPR036097">
    <property type="entry name" value="HisK_dim/P_sf"/>
</dbReference>
<evidence type="ECO:0000313" key="25">
    <source>
        <dbReference type="EMBL" id="QBH12556.1"/>
    </source>
</evidence>
<dbReference type="Pfam" id="PF13426">
    <property type="entry name" value="PAS_9"/>
    <property type="match status" value="1"/>
</dbReference>
<evidence type="ECO:0000256" key="15">
    <source>
        <dbReference type="ARBA" id="ARBA00068150"/>
    </source>
</evidence>
<evidence type="ECO:0000256" key="18">
    <source>
        <dbReference type="SAM" id="Coils"/>
    </source>
</evidence>
<dbReference type="Pfam" id="PF02518">
    <property type="entry name" value="HATPase_c"/>
    <property type="match status" value="1"/>
</dbReference>
<evidence type="ECO:0000259" key="21">
    <source>
        <dbReference type="PROSITE" id="PS50110"/>
    </source>
</evidence>
<dbReference type="SUPFAM" id="SSF53850">
    <property type="entry name" value="Periplasmic binding protein-like II"/>
    <property type="match status" value="1"/>
</dbReference>
<evidence type="ECO:0000256" key="10">
    <source>
        <dbReference type="ARBA" id="ARBA00022840"/>
    </source>
</evidence>
<evidence type="ECO:0000256" key="3">
    <source>
        <dbReference type="ARBA" id="ARBA00012438"/>
    </source>
</evidence>
<dbReference type="Gene3D" id="3.30.565.10">
    <property type="entry name" value="Histidine kinase-like ATPase, C-terminal domain"/>
    <property type="match status" value="1"/>
</dbReference>
<dbReference type="SMART" id="SM00388">
    <property type="entry name" value="HisKA"/>
    <property type="match status" value="1"/>
</dbReference>
<keyword evidence="11 19" id="KW-1133">Transmembrane helix</keyword>
<dbReference type="SUPFAM" id="SSF52172">
    <property type="entry name" value="CheY-like"/>
    <property type="match status" value="2"/>
</dbReference>
<dbReference type="InterPro" id="IPR001789">
    <property type="entry name" value="Sig_transdc_resp-reg_receiver"/>
</dbReference>
<evidence type="ECO:0000256" key="9">
    <source>
        <dbReference type="ARBA" id="ARBA00022777"/>
    </source>
</evidence>
<dbReference type="Pfam" id="PF00989">
    <property type="entry name" value="PAS"/>
    <property type="match status" value="1"/>
</dbReference>
<dbReference type="GO" id="GO:0005886">
    <property type="term" value="C:plasma membrane"/>
    <property type="evidence" value="ECO:0007669"/>
    <property type="project" value="UniProtKB-SubCell"/>
</dbReference>
<dbReference type="Pfam" id="PF00512">
    <property type="entry name" value="HisKA"/>
    <property type="match status" value="1"/>
</dbReference>
<keyword evidence="10" id="KW-0067">ATP-binding</keyword>
<dbReference type="PROSITE" id="PS50110">
    <property type="entry name" value="RESPONSE_REGULATORY"/>
    <property type="match status" value="2"/>
</dbReference>
<dbReference type="Pfam" id="PF00497">
    <property type="entry name" value="SBP_bac_3"/>
    <property type="match status" value="1"/>
</dbReference>
<dbReference type="Pfam" id="PF08447">
    <property type="entry name" value="PAS_3"/>
    <property type="match status" value="1"/>
</dbReference>
<dbReference type="SUPFAM" id="SSF47384">
    <property type="entry name" value="Homodimeric domain of signal transducing histidine kinase"/>
    <property type="match status" value="1"/>
</dbReference>
<feature type="domain" description="Response regulatory" evidence="21">
    <location>
        <begin position="984"/>
        <end position="1105"/>
    </location>
</feature>
<evidence type="ECO:0000259" key="22">
    <source>
        <dbReference type="PROSITE" id="PS50112"/>
    </source>
</evidence>
<evidence type="ECO:0000256" key="14">
    <source>
        <dbReference type="ARBA" id="ARBA00064003"/>
    </source>
</evidence>
<keyword evidence="4" id="KW-1003">Cell membrane</keyword>
<evidence type="ECO:0000256" key="4">
    <source>
        <dbReference type="ARBA" id="ARBA00022475"/>
    </source>
</evidence>
<dbReference type="Gene3D" id="1.20.120.160">
    <property type="entry name" value="HPT domain"/>
    <property type="match status" value="1"/>
</dbReference>
<dbReference type="EC" id="2.7.13.3" evidence="3"/>
<dbReference type="Gene3D" id="3.40.50.2300">
    <property type="match status" value="2"/>
</dbReference>
<dbReference type="NCBIfam" id="TIGR00229">
    <property type="entry name" value="sensory_box"/>
    <property type="match status" value="2"/>
</dbReference>
<dbReference type="Pfam" id="PF01627">
    <property type="entry name" value="Hpt"/>
    <property type="match status" value="1"/>
</dbReference>
<feature type="domain" description="PAC" evidence="23">
    <location>
        <begin position="656"/>
        <end position="708"/>
    </location>
</feature>
<evidence type="ECO:0000256" key="12">
    <source>
        <dbReference type="ARBA" id="ARBA00023012"/>
    </source>
</evidence>
<dbReference type="OrthoDB" id="5468627at2"/>
<comment type="subcellular location">
    <subcellularLocation>
        <location evidence="2">Cell membrane</location>
        <topology evidence="2">Multi-pass membrane protein</topology>
    </subcellularLocation>
</comment>
<keyword evidence="9" id="KW-0418">Kinase</keyword>
<keyword evidence="13 19" id="KW-0472">Membrane</keyword>
<dbReference type="PANTHER" id="PTHR45339:SF1">
    <property type="entry name" value="HYBRID SIGNAL TRANSDUCTION HISTIDINE KINASE J"/>
    <property type="match status" value="1"/>
</dbReference>
<keyword evidence="28" id="KW-1185">Reference proteome</keyword>
<dbReference type="Gene3D" id="3.30.450.20">
    <property type="entry name" value="PAS domain"/>
    <property type="match status" value="3"/>
</dbReference>
<dbReference type="InterPro" id="IPR000014">
    <property type="entry name" value="PAS"/>
</dbReference>
<dbReference type="InterPro" id="IPR035965">
    <property type="entry name" value="PAS-like_dom_sf"/>
</dbReference>
<dbReference type="InterPro" id="IPR003594">
    <property type="entry name" value="HATPase_dom"/>
</dbReference>
<organism evidence="26 27">
    <name type="scientific">Desulfobacter hydrogenophilus</name>
    <dbReference type="NCBI Taxonomy" id="2291"/>
    <lineage>
        <taxon>Bacteria</taxon>
        <taxon>Pseudomonadati</taxon>
        <taxon>Thermodesulfobacteriota</taxon>
        <taxon>Desulfobacteria</taxon>
        <taxon>Desulfobacterales</taxon>
        <taxon>Desulfobacteraceae</taxon>
        <taxon>Desulfobacter</taxon>
    </lineage>
</organism>
<accession>A0A328FHJ5</accession>
<dbReference type="Pfam" id="PF00072">
    <property type="entry name" value="Response_reg"/>
    <property type="match status" value="2"/>
</dbReference>
<dbReference type="InterPro" id="IPR005467">
    <property type="entry name" value="His_kinase_dom"/>
</dbReference>
<evidence type="ECO:0000259" key="23">
    <source>
        <dbReference type="PROSITE" id="PS50113"/>
    </source>
</evidence>
<dbReference type="Proteomes" id="UP000248798">
    <property type="component" value="Unassembled WGS sequence"/>
</dbReference>
<evidence type="ECO:0000256" key="19">
    <source>
        <dbReference type="SAM" id="Phobius"/>
    </source>
</evidence>
<dbReference type="GO" id="GO:0006355">
    <property type="term" value="P:regulation of DNA-templated transcription"/>
    <property type="evidence" value="ECO:0007669"/>
    <property type="project" value="InterPro"/>
</dbReference>
<dbReference type="SMART" id="SM00062">
    <property type="entry name" value="PBPb"/>
    <property type="match status" value="1"/>
</dbReference>
<comment type="subunit">
    <text evidence="14">At low DSF concentrations, interacts with RpfF.</text>
</comment>
<dbReference type="InterPro" id="IPR003661">
    <property type="entry name" value="HisK_dim/P_dom"/>
</dbReference>
<dbReference type="FunFam" id="1.10.287.130:FF:000002">
    <property type="entry name" value="Two-component osmosensing histidine kinase"/>
    <property type="match status" value="1"/>
</dbReference>
<dbReference type="PROSITE" id="PS50109">
    <property type="entry name" value="HIS_KIN"/>
    <property type="match status" value="1"/>
</dbReference>
<dbReference type="GO" id="GO:0000155">
    <property type="term" value="F:phosphorelay sensor kinase activity"/>
    <property type="evidence" value="ECO:0007669"/>
    <property type="project" value="InterPro"/>
</dbReference>
<dbReference type="CDD" id="cd00130">
    <property type="entry name" value="PAS"/>
    <property type="match status" value="3"/>
</dbReference>
<dbReference type="PANTHER" id="PTHR45339">
    <property type="entry name" value="HYBRID SIGNAL TRANSDUCTION HISTIDINE KINASE J"/>
    <property type="match status" value="1"/>
</dbReference>
<dbReference type="PRINTS" id="PR00344">
    <property type="entry name" value="BCTRLSENSOR"/>
</dbReference>
<evidence type="ECO:0000256" key="13">
    <source>
        <dbReference type="ARBA" id="ARBA00023136"/>
    </source>
</evidence>
<dbReference type="SUPFAM" id="SSF47226">
    <property type="entry name" value="Histidine-containing phosphotransfer domain, HPT domain"/>
    <property type="match status" value="1"/>
</dbReference>
<feature type="domain" description="PAS" evidence="22">
    <location>
        <begin position="459"/>
        <end position="531"/>
    </location>
</feature>
<proteinExistence type="predicted"/>
<feature type="coiled-coil region" evidence="18">
    <location>
        <begin position="699"/>
        <end position="744"/>
    </location>
</feature>
<comment type="catalytic activity">
    <reaction evidence="1">
        <text>ATP + protein L-histidine = ADP + protein N-phospho-L-histidine.</text>
        <dbReference type="EC" id="2.7.13.3"/>
    </reaction>
</comment>
<reference evidence="25 28" key="2">
    <citation type="submission" date="2019-02" db="EMBL/GenBank/DDBJ databases">
        <title>Complete genome sequence of Desulfobacter hydrogenophilus AcRS1.</title>
        <authorList>
            <person name="Marietou A."/>
            <person name="Lund M.B."/>
            <person name="Marshall I.P.G."/>
            <person name="Schreiber L."/>
            <person name="Jorgensen B."/>
        </authorList>
    </citation>
    <scope>NUCLEOTIDE SEQUENCE [LARGE SCALE GENOMIC DNA]</scope>
    <source>
        <strain evidence="25 28">AcRS1</strain>
    </source>
</reference>
<dbReference type="GO" id="GO:0005524">
    <property type="term" value="F:ATP binding"/>
    <property type="evidence" value="ECO:0007669"/>
    <property type="project" value="UniProtKB-KW"/>
</dbReference>